<evidence type="ECO:0000256" key="9">
    <source>
        <dbReference type="ARBA" id="ARBA00022912"/>
    </source>
</evidence>
<dbReference type="PROSITE" id="PS00383">
    <property type="entry name" value="TYR_PHOSPHATASE_1"/>
    <property type="match status" value="2"/>
</dbReference>
<feature type="region of interest" description="Disordered" evidence="17">
    <location>
        <begin position="1151"/>
        <end position="1223"/>
    </location>
</feature>
<dbReference type="FunFam" id="3.90.190.10:FF:000033">
    <property type="entry name" value="receptor-type tyrosine-protein phosphatase C isoform X1"/>
    <property type="match status" value="1"/>
</dbReference>
<comment type="subcellular location">
    <subcellularLocation>
        <location evidence="1">Cell membrane</location>
        <topology evidence="1">Single-pass type I membrane protein</topology>
    </subcellularLocation>
</comment>
<keyword evidence="6 19" id="KW-0732">Signal</keyword>
<proteinExistence type="inferred from homology"/>
<dbReference type="Gene3D" id="2.60.40.10">
    <property type="entry name" value="Immunoglobulins"/>
    <property type="match status" value="1"/>
</dbReference>
<keyword evidence="9" id="KW-0904">Protein phosphatase</keyword>
<feature type="region of interest" description="Disordered" evidence="17">
    <location>
        <begin position="895"/>
        <end position="922"/>
    </location>
</feature>
<dbReference type="PANTHER" id="PTHR19134">
    <property type="entry name" value="RECEPTOR-TYPE TYROSINE-PROTEIN PHOSPHATASE"/>
    <property type="match status" value="1"/>
</dbReference>
<evidence type="ECO:0000256" key="11">
    <source>
        <dbReference type="ARBA" id="ARBA00023136"/>
    </source>
</evidence>
<dbReference type="AlphaFoldDB" id="A0AAD3MA76"/>
<dbReference type="FunFam" id="3.90.190.10:FF:000042">
    <property type="entry name" value="receptor-type tyrosine-protein phosphatase C isoform X1"/>
    <property type="match status" value="1"/>
</dbReference>
<dbReference type="InterPro" id="IPR013783">
    <property type="entry name" value="Ig-like_fold"/>
</dbReference>
<dbReference type="SMART" id="SM00060">
    <property type="entry name" value="FN3"/>
    <property type="match status" value="2"/>
</dbReference>
<evidence type="ECO:0000256" key="13">
    <source>
        <dbReference type="ARBA" id="ARBA00051722"/>
    </source>
</evidence>
<keyword evidence="22" id="KW-0675">Receptor</keyword>
<dbReference type="InterPro" id="IPR003595">
    <property type="entry name" value="Tyr_Pase_cat"/>
</dbReference>
<feature type="region of interest" description="Disordered" evidence="17">
    <location>
        <begin position="27"/>
        <end position="52"/>
    </location>
</feature>
<evidence type="ECO:0000256" key="17">
    <source>
        <dbReference type="SAM" id="MobiDB-lite"/>
    </source>
</evidence>
<feature type="transmembrane region" description="Helical" evidence="18">
    <location>
        <begin position="484"/>
        <end position="505"/>
    </location>
</feature>
<sequence>MAGLCGLKILLLWACIIGLSKSTLTTPPTTSIQTDSDNKTSPCSRSSTPSDSYHTRLTLQALPLVATITVACRRGRKSVQHSSQSSSHEIKHLKPCTEYKHYATFKQENSTETFQCPERKTRTINLSKGDIKNVTSCIPGYVCYQTDWDITSLQSIPNKIQDERCGNKTLCVKPGYNDICSDLTTTITSENCGNSSFSFTKSISIDFLNPSEMNQTAPTELPAKINTKLPPKCKNLSIDYTCSELGRVNESKKLSELEPFTDYNCTGQIKDNNGTVNTTTPVHVYIDCDLIITVMKISATNTSIGLSWTTTSQKCKHVTHDLQRLSYKCICIDRYDQKHIATNKQPSGGTCHVTGLNPYTDYTCEVQPIYNNKDVAKSKEVEEQRTEPGTPDQISKLSQKTSDHDVIHVSCIHSGKFQGPEKIYRGRLLYGGKTVRESSETKCDFEFRDLSYSTTYTVKVTAFNGHFESEPKTNTVHTQYNDKAVIGFLIFLIILTSVALLLVVYKIYILKRRTSHDLTESMMLISPNDEDNLMPVEPIAAEVLLETYKRKLADEGRLFLAEFQSIPRIFSRYTVKEAKKPCNVPKNRYVDILPYDYNRVQLTTGNGEAGCDYINASFIDGYKEAKKYIAAQGPKDETVSDFWRMVWEQQSSIIVMVTRCEEGNRVKCAQYWPSPDRETEIFEEFIVKLNSEDHCPDYTIRHISLTNKREKNSEREVTHIQFMSWPDHGVPGEPHLLLKLRRRVNAFKNFFSGPIVVHCSAGVGRTGTYIGIDAMMEGLEAEGRVDIYGYVVRLRRQRCLMVQVEAQYILIHQALLEHNQFGETEITLSELHSTMNTLKQKNSDNEPTLMEEEYERLPIYKNWRTFNTGITEENKKKNRTSSVIPYDYNRVLLKIDEGRSHESEPDEDEEEESSDEEDEESTKYINASHLDGYWGPRAFIAAQTPLPDTMADFWLMLYQKKVSTIVMLSDISEGDTESDSVYWDKDKKTFADLEVEVASTDITPTFITRNLLVRHVKRKDSRSVKQFQFLKWGNKELPENPQDLTDMIKELKNSCGSKPQNMVVHCNDGSSRTGVFCALCTLLDSAKTEKLVDVFQVVKTLRKERQEMFSSLEQYQFLYDALEGVFPVQNGEVKAVQASAADSIQIVNETKAAEQPAEEKAEQPAGTASTTSNDQQAPAESTPLVADAGKEDKKEESDKDSSTPTETSPLEDTSNGPTVTVEV</sequence>
<dbReference type="SMART" id="SM00194">
    <property type="entry name" value="PTPc"/>
    <property type="match status" value="2"/>
</dbReference>
<keyword evidence="10 18" id="KW-1133">Transmembrane helix</keyword>
<dbReference type="CDD" id="cd00063">
    <property type="entry name" value="FN3"/>
    <property type="match status" value="1"/>
</dbReference>
<dbReference type="SUPFAM" id="SSF52799">
    <property type="entry name" value="(Phosphotyrosine protein) phosphatases II"/>
    <property type="match status" value="2"/>
</dbReference>
<feature type="domain" description="Tyrosine specific protein phosphatases" evidence="21">
    <location>
        <begin position="1042"/>
        <end position="1116"/>
    </location>
</feature>
<evidence type="ECO:0000256" key="7">
    <source>
        <dbReference type="ARBA" id="ARBA00022737"/>
    </source>
</evidence>
<feature type="domain" description="Tyrosine-protein phosphatase" evidence="20">
    <location>
        <begin position="559"/>
        <end position="818"/>
    </location>
</feature>
<evidence type="ECO:0000256" key="15">
    <source>
        <dbReference type="ARBA" id="ARBA00073601"/>
    </source>
</evidence>
<dbReference type="InterPro" id="IPR036116">
    <property type="entry name" value="FN3_sf"/>
</dbReference>
<keyword evidence="7" id="KW-0677">Repeat</keyword>
<dbReference type="InterPro" id="IPR050348">
    <property type="entry name" value="Protein-Tyr_Phosphatase"/>
</dbReference>
<gene>
    <name evidence="22" type="ORF">AKAME5_002762600</name>
</gene>
<comment type="catalytic activity">
    <reaction evidence="13">
        <text>O-phospho-L-tyrosyl-[protein] + H2O = L-tyrosyl-[protein] + phosphate</text>
        <dbReference type="Rhea" id="RHEA:10684"/>
        <dbReference type="Rhea" id="RHEA-COMP:10136"/>
        <dbReference type="Rhea" id="RHEA-COMP:20101"/>
        <dbReference type="ChEBI" id="CHEBI:15377"/>
        <dbReference type="ChEBI" id="CHEBI:43474"/>
        <dbReference type="ChEBI" id="CHEBI:46858"/>
        <dbReference type="ChEBI" id="CHEBI:61978"/>
        <dbReference type="EC" id="3.1.3.48"/>
    </reaction>
</comment>
<dbReference type="InterPro" id="IPR000387">
    <property type="entry name" value="Tyr_Pase_dom"/>
</dbReference>
<evidence type="ECO:0000256" key="16">
    <source>
        <dbReference type="ARBA" id="ARBA00078812"/>
    </source>
</evidence>
<evidence type="ECO:0000259" key="21">
    <source>
        <dbReference type="PROSITE" id="PS50056"/>
    </source>
</evidence>
<protein>
    <recommendedName>
        <fullName evidence="15">Receptor-type tyrosine-protein phosphatase C</fullName>
        <ecNumber evidence="2">3.1.3.48</ecNumber>
    </recommendedName>
    <alternativeName>
        <fullName evidence="16">Leukocyte common antigen</fullName>
    </alternativeName>
</protein>
<feature type="signal peptide" evidence="19">
    <location>
        <begin position="1"/>
        <end position="22"/>
    </location>
</feature>
<dbReference type="EC" id="3.1.3.48" evidence="2"/>
<keyword evidence="23" id="KW-1185">Reference proteome</keyword>
<keyword evidence="5 18" id="KW-0812">Transmembrane</keyword>
<reference evidence="22" key="1">
    <citation type="submission" date="2022-08" db="EMBL/GenBank/DDBJ databases">
        <title>Genome sequencing of akame (Lates japonicus).</title>
        <authorList>
            <person name="Hashiguchi Y."/>
            <person name="Takahashi H."/>
        </authorList>
    </citation>
    <scope>NUCLEOTIDE SEQUENCE</scope>
    <source>
        <strain evidence="22">Kochi</strain>
    </source>
</reference>
<feature type="compositionally biased region" description="Acidic residues" evidence="17">
    <location>
        <begin position="904"/>
        <end position="920"/>
    </location>
</feature>
<keyword evidence="3" id="KW-1003">Cell membrane</keyword>
<dbReference type="PROSITE" id="PS50056">
    <property type="entry name" value="TYR_PHOSPHATASE_2"/>
    <property type="match status" value="2"/>
</dbReference>
<evidence type="ECO:0000256" key="14">
    <source>
        <dbReference type="ARBA" id="ARBA00061377"/>
    </source>
</evidence>
<dbReference type="Proteomes" id="UP001279410">
    <property type="component" value="Unassembled WGS sequence"/>
</dbReference>
<evidence type="ECO:0000256" key="8">
    <source>
        <dbReference type="ARBA" id="ARBA00022801"/>
    </source>
</evidence>
<dbReference type="PROSITE" id="PS50055">
    <property type="entry name" value="TYR_PHOSPHATASE_PTP"/>
    <property type="match status" value="2"/>
</dbReference>
<evidence type="ECO:0000256" key="5">
    <source>
        <dbReference type="ARBA" id="ARBA00022692"/>
    </source>
</evidence>
<evidence type="ECO:0000313" key="23">
    <source>
        <dbReference type="Proteomes" id="UP001279410"/>
    </source>
</evidence>
<dbReference type="InterPro" id="IPR016130">
    <property type="entry name" value="Tyr_Pase_AS"/>
</dbReference>
<dbReference type="Gene3D" id="3.90.190.10">
    <property type="entry name" value="Protein tyrosine phosphatase superfamily"/>
    <property type="match status" value="2"/>
</dbReference>
<dbReference type="GO" id="GO:0005886">
    <property type="term" value="C:plasma membrane"/>
    <property type="evidence" value="ECO:0007669"/>
    <property type="project" value="UniProtKB-SubCell"/>
</dbReference>
<comment type="caution">
    <text evidence="22">The sequence shown here is derived from an EMBL/GenBank/DDBJ whole genome shotgun (WGS) entry which is preliminary data.</text>
</comment>
<dbReference type="Pfam" id="PF00102">
    <property type="entry name" value="Y_phosphatase"/>
    <property type="match status" value="2"/>
</dbReference>
<evidence type="ECO:0000256" key="19">
    <source>
        <dbReference type="SAM" id="SignalP"/>
    </source>
</evidence>
<keyword evidence="8" id="KW-0378">Hydrolase</keyword>
<accession>A0AAD3MA76</accession>
<keyword evidence="4" id="KW-0597">Phosphoprotein</keyword>
<dbReference type="PRINTS" id="PR00700">
    <property type="entry name" value="PRTYPHPHTASE"/>
</dbReference>
<feature type="compositionally biased region" description="Polar residues" evidence="17">
    <location>
        <begin position="1203"/>
        <end position="1223"/>
    </location>
</feature>
<dbReference type="SUPFAM" id="SSF49265">
    <property type="entry name" value="Fibronectin type III"/>
    <property type="match status" value="1"/>
</dbReference>
<evidence type="ECO:0000256" key="12">
    <source>
        <dbReference type="ARBA" id="ARBA00023180"/>
    </source>
</evidence>
<dbReference type="CDD" id="cd14557">
    <property type="entry name" value="R-PTPc-C-1"/>
    <property type="match status" value="1"/>
</dbReference>
<evidence type="ECO:0000256" key="3">
    <source>
        <dbReference type="ARBA" id="ARBA00022475"/>
    </source>
</evidence>
<name>A0AAD3MA76_LATJO</name>
<feature type="compositionally biased region" description="Basic and acidic residues" evidence="17">
    <location>
        <begin position="1188"/>
        <end position="1201"/>
    </location>
</feature>
<feature type="compositionally biased region" description="Polar residues" evidence="17">
    <location>
        <begin position="1166"/>
        <end position="1179"/>
    </location>
</feature>
<feature type="chain" id="PRO_5041901880" description="Receptor-type tyrosine-protein phosphatase C" evidence="19">
    <location>
        <begin position="23"/>
        <end position="1223"/>
    </location>
</feature>
<feature type="domain" description="Tyrosine-protein phosphatase" evidence="20">
    <location>
        <begin position="850"/>
        <end position="1125"/>
    </location>
</feature>
<evidence type="ECO:0000256" key="1">
    <source>
        <dbReference type="ARBA" id="ARBA00004251"/>
    </source>
</evidence>
<organism evidence="22 23">
    <name type="scientific">Lates japonicus</name>
    <name type="common">Japanese lates</name>
    <dbReference type="NCBI Taxonomy" id="270547"/>
    <lineage>
        <taxon>Eukaryota</taxon>
        <taxon>Metazoa</taxon>
        <taxon>Chordata</taxon>
        <taxon>Craniata</taxon>
        <taxon>Vertebrata</taxon>
        <taxon>Euteleostomi</taxon>
        <taxon>Actinopterygii</taxon>
        <taxon>Neopterygii</taxon>
        <taxon>Teleostei</taxon>
        <taxon>Neoteleostei</taxon>
        <taxon>Acanthomorphata</taxon>
        <taxon>Carangaria</taxon>
        <taxon>Carangaria incertae sedis</taxon>
        <taxon>Centropomidae</taxon>
        <taxon>Lates</taxon>
    </lineage>
</organism>
<keyword evidence="12" id="KW-0325">Glycoprotein</keyword>
<feature type="domain" description="Tyrosine specific protein phosphatases" evidence="21">
    <location>
        <begin position="738"/>
        <end position="809"/>
    </location>
</feature>
<evidence type="ECO:0000256" key="18">
    <source>
        <dbReference type="SAM" id="Phobius"/>
    </source>
</evidence>
<dbReference type="PANTHER" id="PTHR19134:SF539">
    <property type="entry name" value="RECEPTOR-TYPE TYROSINE-PROTEIN PHOSPHATASE C"/>
    <property type="match status" value="1"/>
</dbReference>
<dbReference type="EMBL" id="BRZM01003569">
    <property type="protein sequence ID" value="GLD49819.1"/>
    <property type="molecule type" value="Genomic_DNA"/>
</dbReference>
<evidence type="ECO:0000256" key="4">
    <source>
        <dbReference type="ARBA" id="ARBA00022553"/>
    </source>
</evidence>
<keyword evidence="11 18" id="KW-0472">Membrane</keyword>
<dbReference type="GO" id="GO:0004725">
    <property type="term" value="F:protein tyrosine phosphatase activity"/>
    <property type="evidence" value="ECO:0007669"/>
    <property type="project" value="UniProtKB-EC"/>
</dbReference>
<evidence type="ECO:0000313" key="22">
    <source>
        <dbReference type="EMBL" id="GLD49819.1"/>
    </source>
</evidence>
<evidence type="ECO:0000256" key="2">
    <source>
        <dbReference type="ARBA" id="ARBA00013064"/>
    </source>
</evidence>
<dbReference type="InterPro" id="IPR003961">
    <property type="entry name" value="FN3_dom"/>
</dbReference>
<dbReference type="InterPro" id="IPR000242">
    <property type="entry name" value="PTP_cat"/>
</dbReference>
<evidence type="ECO:0000259" key="20">
    <source>
        <dbReference type="PROSITE" id="PS50055"/>
    </source>
</evidence>
<evidence type="ECO:0000256" key="10">
    <source>
        <dbReference type="ARBA" id="ARBA00022989"/>
    </source>
</evidence>
<evidence type="ECO:0000256" key="6">
    <source>
        <dbReference type="ARBA" id="ARBA00022729"/>
    </source>
</evidence>
<comment type="similarity">
    <text evidence="14">Belongs to the protein-tyrosine phosphatase family. Receptor class 1/6 subfamily.</text>
</comment>
<dbReference type="InterPro" id="IPR029021">
    <property type="entry name" value="Prot-tyrosine_phosphatase-like"/>
</dbReference>
<dbReference type="SMART" id="SM00404">
    <property type="entry name" value="PTPc_motif"/>
    <property type="match status" value="2"/>
</dbReference>